<evidence type="ECO:0000313" key="5">
    <source>
        <dbReference type="Proteomes" id="UP000078272"/>
    </source>
</evidence>
<dbReference type="PATRIC" id="fig|401562.3.peg.1050"/>
<dbReference type="RefSeq" id="WP_058634613.1">
    <property type="nucleotide sequence ID" value="NZ_LDPZ01000017.1"/>
</dbReference>
<gene>
    <name evidence="4" type="ORF">NS226_08395</name>
</gene>
<name>A0A175R8W9_9HYPH</name>
<dbReference type="PANTHER" id="PTHR35401">
    <property type="entry name" value="COPG FAMILY HELIX-TURN-HELIX PROTEIN-RELATED-RELATED"/>
    <property type="match status" value="1"/>
</dbReference>
<comment type="caution">
    <text evidence="4">The sequence shown here is derived from an EMBL/GenBank/DDBJ whole genome shotgun (WGS) entry which is preliminary data.</text>
</comment>
<evidence type="ECO:0000256" key="2">
    <source>
        <dbReference type="ARBA" id="ARBA00049988"/>
    </source>
</evidence>
<evidence type="ECO:0000256" key="3">
    <source>
        <dbReference type="SAM" id="MobiDB-lite"/>
    </source>
</evidence>
<reference evidence="4 5" key="1">
    <citation type="journal article" date="2016" name="Front. Microbiol.">
        <title>Genomic Resource of Rice Seed Associated Bacteria.</title>
        <authorList>
            <person name="Midha S."/>
            <person name="Bansal K."/>
            <person name="Sharma S."/>
            <person name="Kumar N."/>
            <person name="Patil P.P."/>
            <person name="Chaudhry V."/>
            <person name="Patil P.B."/>
        </authorList>
    </citation>
    <scope>NUCLEOTIDE SEQUENCE [LARGE SCALE GENOMIC DNA]</scope>
    <source>
        <strain evidence="4 5">NS226</strain>
    </source>
</reference>
<sequence>MQAFHDETQEVAERSTERMNFRTKPRIKEAIQRAAALSGVDDSVFTMSAAYRSALETIAAHERTVLQAVDHATFFAAIDNPPEPTENLRAAFARHREVVQSK</sequence>
<accession>A0A175R8W9</accession>
<dbReference type="Pfam" id="PF08681">
    <property type="entry name" value="TacA1"/>
    <property type="match status" value="1"/>
</dbReference>
<dbReference type="Proteomes" id="UP000078272">
    <property type="component" value="Unassembled WGS sequence"/>
</dbReference>
<comment type="similarity">
    <text evidence="2">Belongs to the TacA antitoxin family.</text>
</comment>
<protein>
    <recommendedName>
        <fullName evidence="6">DUF1778 domain-containing protein</fullName>
    </recommendedName>
</protein>
<dbReference type="OrthoDB" id="7569726at2"/>
<evidence type="ECO:0008006" key="6">
    <source>
        <dbReference type="Google" id="ProtNLM"/>
    </source>
</evidence>
<evidence type="ECO:0000256" key="1">
    <source>
        <dbReference type="ARBA" id="ARBA00022649"/>
    </source>
</evidence>
<dbReference type="Gene3D" id="1.20.5.780">
    <property type="entry name" value="Single helix bin"/>
    <property type="match status" value="1"/>
</dbReference>
<feature type="region of interest" description="Disordered" evidence="3">
    <location>
        <begin position="1"/>
        <end position="23"/>
    </location>
</feature>
<evidence type="ECO:0000313" key="4">
    <source>
        <dbReference type="EMBL" id="KTQ96070.1"/>
    </source>
</evidence>
<dbReference type="GO" id="GO:0006355">
    <property type="term" value="P:regulation of DNA-templated transcription"/>
    <property type="evidence" value="ECO:0007669"/>
    <property type="project" value="InterPro"/>
</dbReference>
<organism evidence="4 5">
    <name type="scientific">Aureimonas ureilytica</name>
    <dbReference type="NCBI Taxonomy" id="401562"/>
    <lineage>
        <taxon>Bacteria</taxon>
        <taxon>Pseudomonadati</taxon>
        <taxon>Pseudomonadota</taxon>
        <taxon>Alphaproteobacteria</taxon>
        <taxon>Hyphomicrobiales</taxon>
        <taxon>Aurantimonadaceae</taxon>
        <taxon>Aureimonas</taxon>
    </lineage>
</organism>
<dbReference type="InterPro" id="IPR014795">
    <property type="entry name" value="TacA_1-like"/>
</dbReference>
<dbReference type="AlphaFoldDB" id="A0A175R8W9"/>
<dbReference type="InterPro" id="IPR010985">
    <property type="entry name" value="Ribbon_hlx_hlx"/>
</dbReference>
<proteinExistence type="inferred from homology"/>
<dbReference type="SUPFAM" id="SSF47598">
    <property type="entry name" value="Ribbon-helix-helix"/>
    <property type="match status" value="1"/>
</dbReference>
<keyword evidence="1" id="KW-1277">Toxin-antitoxin system</keyword>
<dbReference type="EMBL" id="LDPZ01000017">
    <property type="protein sequence ID" value="KTQ96070.1"/>
    <property type="molecule type" value="Genomic_DNA"/>
</dbReference>